<keyword evidence="3" id="KW-1185">Reference proteome</keyword>
<feature type="region of interest" description="Disordered" evidence="1">
    <location>
        <begin position="39"/>
        <end position="73"/>
    </location>
</feature>
<evidence type="ECO:0000313" key="3">
    <source>
        <dbReference type="Proteomes" id="UP001066276"/>
    </source>
</evidence>
<evidence type="ECO:0000313" key="2">
    <source>
        <dbReference type="EMBL" id="KAJ1125856.1"/>
    </source>
</evidence>
<gene>
    <name evidence="2" type="ORF">NDU88_004273</name>
</gene>
<reference evidence="2" key="1">
    <citation type="journal article" date="2022" name="bioRxiv">
        <title>Sequencing and chromosome-scale assembly of the giantPleurodeles waltlgenome.</title>
        <authorList>
            <person name="Brown T."/>
            <person name="Elewa A."/>
            <person name="Iarovenko S."/>
            <person name="Subramanian E."/>
            <person name="Araus A.J."/>
            <person name="Petzold A."/>
            <person name="Susuki M."/>
            <person name="Suzuki K.-i.T."/>
            <person name="Hayashi T."/>
            <person name="Toyoda A."/>
            <person name="Oliveira C."/>
            <person name="Osipova E."/>
            <person name="Leigh N.D."/>
            <person name="Simon A."/>
            <person name="Yun M.H."/>
        </authorList>
    </citation>
    <scope>NUCLEOTIDE SEQUENCE</scope>
    <source>
        <strain evidence="2">20211129_DDA</strain>
        <tissue evidence="2">Liver</tissue>
    </source>
</reference>
<organism evidence="2 3">
    <name type="scientific">Pleurodeles waltl</name>
    <name type="common">Iberian ribbed newt</name>
    <dbReference type="NCBI Taxonomy" id="8319"/>
    <lineage>
        <taxon>Eukaryota</taxon>
        <taxon>Metazoa</taxon>
        <taxon>Chordata</taxon>
        <taxon>Craniata</taxon>
        <taxon>Vertebrata</taxon>
        <taxon>Euteleostomi</taxon>
        <taxon>Amphibia</taxon>
        <taxon>Batrachia</taxon>
        <taxon>Caudata</taxon>
        <taxon>Salamandroidea</taxon>
        <taxon>Salamandridae</taxon>
        <taxon>Pleurodelinae</taxon>
        <taxon>Pleurodeles</taxon>
    </lineage>
</organism>
<name>A0AAV7PBZ5_PLEWA</name>
<dbReference type="AlphaFoldDB" id="A0AAV7PBZ5"/>
<accession>A0AAV7PBZ5</accession>
<comment type="caution">
    <text evidence="2">The sequence shown here is derived from an EMBL/GenBank/DDBJ whole genome shotgun (WGS) entry which is preliminary data.</text>
</comment>
<sequence>MCSDLAELGAEDRCGRTLDGRQTAGCAEERTPRINLKRRGHRAGGAHLQPLDSGAGDLTGAGSLLEVRRAPEV</sequence>
<evidence type="ECO:0000256" key="1">
    <source>
        <dbReference type="SAM" id="MobiDB-lite"/>
    </source>
</evidence>
<protein>
    <submittedName>
        <fullName evidence="2">Uncharacterized protein</fullName>
    </submittedName>
</protein>
<dbReference type="EMBL" id="JANPWB010000011">
    <property type="protein sequence ID" value="KAJ1125856.1"/>
    <property type="molecule type" value="Genomic_DNA"/>
</dbReference>
<proteinExistence type="predicted"/>
<dbReference type="Proteomes" id="UP001066276">
    <property type="component" value="Chromosome 7"/>
</dbReference>